<proteinExistence type="predicted"/>
<feature type="transmembrane region" description="Helical" evidence="1">
    <location>
        <begin position="74"/>
        <end position="99"/>
    </location>
</feature>
<keyword evidence="1" id="KW-0472">Membrane</keyword>
<dbReference type="Proteomes" id="UP001303760">
    <property type="component" value="Unassembled WGS sequence"/>
</dbReference>
<feature type="transmembrane region" description="Helical" evidence="1">
    <location>
        <begin position="43"/>
        <end position="62"/>
    </location>
</feature>
<sequence length="208" mass="23811">MDEYTCSLRGNADMYGLGIRLGFYIQWLAGAIAALLRVERDAVAARSAIFGFSLATFVAVVVQTATSTNTAIDIYIPLLLCFGFFYSLPAIHYWTTYFWRKNDNSLNPTVVVASREFDILQMTLLLAVSGLKLWFWATRVLQSNNRPECLEYGFLFCRLELKDNAMRSVNICIDCGMIFFFIWKLYKMINSSKPLEQALPNEKEEDIK</sequence>
<comment type="caution">
    <text evidence="2">The sequence shown here is derived from an EMBL/GenBank/DDBJ whole genome shotgun (WGS) entry which is preliminary data.</text>
</comment>
<reference evidence="2" key="2">
    <citation type="submission" date="2023-05" db="EMBL/GenBank/DDBJ databases">
        <authorList>
            <consortium name="Lawrence Berkeley National Laboratory"/>
            <person name="Steindorff A."/>
            <person name="Hensen N."/>
            <person name="Bonometti L."/>
            <person name="Westerberg I."/>
            <person name="Brannstrom I.O."/>
            <person name="Guillou S."/>
            <person name="Cros-Aarteil S."/>
            <person name="Calhoun S."/>
            <person name="Haridas S."/>
            <person name="Kuo A."/>
            <person name="Mondo S."/>
            <person name="Pangilinan J."/>
            <person name="Riley R."/>
            <person name="Labutti K."/>
            <person name="Andreopoulos B."/>
            <person name="Lipzen A."/>
            <person name="Chen C."/>
            <person name="Yanf M."/>
            <person name="Daum C."/>
            <person name="Ng V."/>
            <person name="Clum A."/>
            <person name="Ohm R."/>
            <person name="Martin F."/>
            <person name="Silar P."/>
            <person name="Natvig D."/>
            <person name="Lalanne C."/>
            <person name="Gautier V."/>
            <person name="Ament-Velasquez S.L."/>
            <person name="Kruys A."/>
            <person name="Hutchinson M.I."/>
            <person name="Powell A.J."/>
            <person name="Barry K."/>
            <person name="Miller A.N."/>
            <person name="Grigoriev I.V."/>
            <person name="Debuchy R."/>
            <person name="Gladieux P."/>
            <person name="Thoren M.H."/>
            <person name="Johannesson H."/>
        </authorList>
    </citation>
    <scope>NUCLEOTIDE SEQUENCE</scope>
    <source>
        <strain evidence="2">CBS 532.94</strain>
    </source>
</reference>
<reference evidence="2" key="1">
    <citation type="journal article" date="2023" name="Mol. Phylogenet. Evol.">
        <title>Genome-scale phylogeny and comparative genomics of the fungal order Sordariales.</title>
        <authorList>
            <person name="Hensen N."/>
            <person name="Bonometti L."/>
            <person name="Westerberg I."/>
            <person name="Brannstrom I.O."/>
            <person name="Guillou S."/>
            <person name="Cros-Aarteil S."/>
            <person name="Calhoun S."/>
            <person name="Haridas S."/>
            <person name="Kuo A."/>
            <person name="Mondo S."/>
            <person name="Pangilinan J."/>
            <person name="Riley R."/>
            <person name="LaButti K."/>
            <person name="Andreopoulos B."/>
            <person name="Lipzen A."/>
            <person name="Chen C."/>
            <person name="Yan M."/>
            <person name="Daum C."/>
            <person name="Ng V."/>
            <person name="Clum A."/>
            <person name="Steindorff A."/>
            <person name="Ohm R.A."/>
            <person name="Martin F."/>
            <person name="Silar P."/>
            <person name="Natvig D.O."/>
            <person name="Lalanne C."/>
            <person name="Gautier V."/>
            <person name="Ament-Velasquez S.L."/>
            <person name="Kruys A."/>
            <person name="Hutchinson M.I."/>
            <person name="Powell A.J."/>
            <person name="Barry K."/>
            <person name="Miller A.N."/>
            <person name="Grigoriev I.V."/>
            <person name="Debuchy R."/>
            <person name="Gladieux P."/>
            <person name="Hiltunen Thoren M."/>
            <person name="Johannesson H."/>
        </authorList>
    </citation>
    <scope>NUCLEOTIDE SEQUENCE</scope>
    <source>
        <strain evidence="2">CBS 532.94</strain>
    </source>
</reference>
<gene>
    <name evidence="2" type="ORF">C8A03DRAFT_19841</name>
</gene>
<keyword evidence="3" id="KW-1185">Reference proteome</keyword>
<evidence type="ECO:0000313" key="2">
    <source>
        <dbReference type="EMBL" id="KAK4232991.1"/>
    </source>
</evidence>
<keyword evidence="1" id="KW-1133">Transmembrane helix</keyword>
<keyword evidence="1" id="KW-0812">Transmembrane</keyword>
<feature type="transmembrane region" description="Helical" evidence="1">
    <location>
        <begin position="119"/>
        <end position="137"/>
    </location>
</feature>
<accession>A0AAN7C0V4</accession>
<dbReference type="AlphaFoldDB" id="A0AAN7C0V4"/>
<evidence type="ECO:0000313" key="3">
    <source>
        <dbReference type="Proteomes" id="UP001303760"/>
    </source>
</evidence>
<feature type="transmembrane region" description="Helical" evidence="1">
    <location>
        <begin position="17"/>
        <end position="36"/>
    </location>
</feature>
<protein>
    <submittedName>
        <fullName evidence="2">Uncharacterized protein</fullName>
    </submittedName>
</protein>
<name>A0AAN7C0V4_9PEZI</name>
<dbReference type="EMBL" id="MU860724">
    <property type="protein sequence ID" value="KAK4232991.1"/>
    <property type="molecule type" value="Genomic_DNA"/>
</dbReference>
<evidence type="ECO:0000256" key="1">
    <source>
        <dbReference type="SAM" id="Phobius"/>
    </source>
</evidence>
<organism evidence="2 3">
    <name type="scientific">Achaetomium macrosporum</name>
    <dbReference type="NCBI Taxonomy" id="79813"/>
    <lineage>
        <taxon>Eukaryota</taxon>
        <taxon>Fungi</taxon>
        <taxon>Dikarya</taxon>
        <taxon>Ascomycota</taxon>
        <taxon>Pezizomycotina</taxon>
        <taxon>Sordariomycetes</taxon>
        <taxon>Sordariomycetidae</taxon>
        <taxon>Sordariales</taxon>
        <taxon>Chaetomiaceae</taxon>
        <taxon>Achaetomium</taxon>
    </lineage>
</organism>